<dbReference type="GeneID" id="17286171"/>
<dbReference type="GO" id="GO:0006271">
    <property type="term" value="P:DNA strand elongation involved in DNA replication"/>
    <property type="evidence" value="ECO:0007669"/>
    <property type="project" value="TreeGrafter"/>
</dbReference>
<protein>
    <recommendedName>
        <fullName evidence="2">DNA polymerase delta subunit 3</fullName>
    </recommendedName>
</protein>
<dbReference type="KEGG" id="ehx:EMIHUDRAFT_222304"/>
<dbReference type="GO" id="GO:1904161">
    <property type="term" value="P:DNA synthesis involved in UV-damage excision repair"/>
    <property type="evidence" value="ECO:0007669"/>
    <property type="project" value="TreeGrafter"/>
</dbReference>
<dbReference type="AlphaFoldDB" id="A0A0D3KYR6"/>
<reference evidence="6" key="2">
    <citation type="submission" date="2024-10" db="UniProtKB">
        <authorList>
            <consortium name="EnsemblProtists"/>
        </authorList>
    </citation>
    <scope>IDENTIFICATION</scope>
</reference>
<feature type="region of interest" description="Disordered" evidence="5">
    <location>
        <begin position="1"/>
        <end position="51"/>
    </location>
</feature>
<dbReference type="GO" id="GO:0006297">
    <property type="term" value="P:nucleotide-excision repair, DNA gap filling"/>
    <property type="evidence" value="ECO:0007669"/>
    <property type="project" value="TreeGrafter"/>
</dbReference>
<dbReference type="PANTHER" id="PTHR17598">
    <property type="entry name" value="DNA POLYMERASE DELTA SUBUNIT 3"/>
    <property type="match status" value="1"/>
</dbReference>
<accession>A0A0D3KYR6</accession>
<keyword evidence="7" id="KW-1185">Reference proteome</keyword>
<dbReference type="PANTHER" id="PTHR17598:SF13">
    <property type="entry name" value="DNA POLYMERASE DELTA SUBUNIT 3"/>
    <property type="match status" value="1"/>
</dbReference>
<feature type="compositionally biased region" description="Polar residues" evidence="5">
    <location>
        <begin position="1"/>
        <end position="15"/>
    </location>
</feature>
<evidence type="ECO:0000256" key="5">
    <source>
        <dbReference type="SAM" id="MobiDB-lite"/>
    </source>
</evidence>
<evidence type="ECO:0000256" key="3">
    <source>
        <dbReference type="ARBA" id="ARBA00022705"/>
    </source>
</evidence>
<dbReference type="RefSeq" id="XP_005793330.1">
    <property type="nucleotide sequence ID" value="XM_005793273.1"/>
</dbReference>
<dbReference type="PaxDb" id="2903-EOD40901"/>
<dbReference type="EnsemblProtists" id="EOD40901">
    <property type="protein sequence ID" value="EOD40901"/>
    <property type="gene ID" value="EMIHUDRAFT_222304"/>
</dbReference>
<feature type="compositionally biased region" description="Low complexity" evidence="5">
    <location>
        <begin position="17"/>
        <end position="30"/>
    </location>
</feature>
<dbReference type="InterPro" id="IPR019038">
    <property type="entry name" value="POLD3"/>
</dbReference>
<evidence type="ECO:0000256" key="2">
    <source>
        <dbReference type="ARBA" id="ARBA00017589"/>
    </source>
</evidence>
<evidence type="ECO:0000313" key="7">
    <source>
        <dbReference type="Proteomes" id="UP000013827"/>
    </source>
</evidence>
<evidence type="ECO:0000256" key="4">
    <source>
        <dbReference type="ARBA" id="ARBA00023242"/>
    </source>
</evidence>
<evidence type="ECO:0000256" key="1">
    <source>
        <dbReference type="ARBA" id="ARBA00004123"/>
    </source>
</evidence>
<keyword evidence="4" id="KW-0539">Nucleus</keyword>
<name>A0A0D3KYR6_EMIH1</name>
<organism evidence="6 7">
    <name type="scientific">Emiliania huxleyi (strain CCMP1516)</name>
    <dbReference type="NCBI Taxonomy" id="280463"/>
    <lineage>
        <taxon>Eukaryota</taxon>
        <taxon>Haptista</taxon>
        <taxon>Haptophyta</taxon>
        <taxon>Prymnesiophyceae</taxon>
        <taxon>Isochrysidales</taxon>
        <taxon>Noelaerhabdaceae</taxon>
        <taxon>Emiliania</taxon>
    </lineage>
</organism>
<comment type="subcellular location">
    <subcellularLocation>
        <location evidence="1">Nucleus</location>
    </subcellularLocation>
</comment>
<dbReference type="InterPro" id="IPR041913">
    <property type="entry name" value="POLD3_sf"/>
</dbReference>
<sequence length="205" mass="22106">MLSAPSKKNLTTKLPRTTRGTGLARTGTNTKRIHTHSPSILPPPKDRNEKPLRAITRPSQSPDMEGVLEEIDAMLGEQQSVSARWYARRADLPVDEARALLKSYLSARAGSASGVFLVSGEAASGGRVVRLAEADELERTRAGFASVTTEQLYSVHAPALASDASRKYEPLASLAAAQDAQLYEEASGETNCLLDNRWAAIRPAH</sequence>
<dbReference type="HOGENOM" id="CLU_116047_0_0_1"/>
<dbReference type="GO" id="GO:0003887">
    <property type="term" value="F:DNA-directed DNA polymerase activity"/>
    <property type="evidence" value="ECO:0007669"/>
    <property type="project" value="TreeGrafter"/>
</dbReference>
<reference evidence="7" key="1">
    <citation type="journal article" date="2013" name="Nature">
        <title>Pan genome of the phytoplankton Emiliania underpins its global distribution.</title>
        <authorList>
            <person name="Read B.A."/>
            <person name="Kegel J."/>
            <person name="Klute M.J."/>
            <person name="Kuo A."/>
            <person name="Lefebvre S.C."/>
            <person name="Maumus F."/>
            <person name="Mayer C."/>
            <person name="Miller J."/>
            <person name="Monier A."/>
            <person name="Salamov A."/>
            <person name="Young J."/>
            <person name="Aguilar M."/>
            <person name="Claverie J.M."/>
            <person name="Frickenhaus S."/>
            <person name="Gonzalez K."/>
            <person name="Herman E.K."/>
            <person name="Lin Y.C."/>
            <person name="Napier J."/>
            <person name="Ogata H."/>
            <person name="Sarno A.F."/>
            <person name="Shmutz J."/>
            <person name="Schroeder D."/>
            <person name="de Vargas C."/>
            <person name="Verret F."/>
            <person name="von Dassow P."/>
            <person name="Valentin K."/>
            <person name="Van de Peer Y."/>
            <person name="Wheeler G."/>
            <person name="Dacks J.B."/>
            <person name="Delwiche C.F."/>
            <person name="Dyhrman S.T."/>
            <person name="Glockner G."/>
            <person name="John U."/>
            <person name="Richards T."/>
            <person name="Worden A.Z."/>
            <person name="Zhang X."/>
            <person name="Grigoriev I.V."/>
            <person name="Allen A.E."/>
            <person name="Bidle K."/>
            <person name="Borodovsky M."/>
            <person name="Bowler C."/>
            <person name="Brownlee C."/>
            <person name="Cock J.M."/>
            <person name="Elias M."/>
            <person name="Gladyshev V.N."/>
            <person name="Groth M."/>
            <person name="Guda C."/>
            <person name="Hadaegh A."/>
            <person name="Iglesias-Rodriguez M.D."/>
            <person name="Jenkins J."/>
            <person name="Jones B.M."/>
            <person name="Lawson T."/>
            <person name="Leese F."/>
            <person name="Lindquist E."/>
            <person name="Lobanov A."/>
            <person name="Lomsadze A."/>
            <person name="Malik S.B."/>
            <person name="Marsh M.E."/>
            <person name="Mackinder L."/>
            <person name="Mock T."/>
            <person name="Mueller-Roeber B."/>
            <person name="Pagarete A."/>
            <person name="Parker M."/>
            <person name="Probert I."/>
            <person name="Quesneville H."/>
            <person name="Raines C."/>
            <person name="Rensing S.A."/>
            <person name="Riano-Pachon D.M."/>
            <person name="Richier S."/>
            <person name="Rokitta S."/>
            <person name="Shiraiwa Y."/>
            <person name="Soanes D.M."/>
            <person name="van der Giezen M."/>
            <person name="Wahlund T.M."/>
            <person name="Williams B."/>
            <person name="Wilson W."/>
            <person name="Wolfe G."/>
            <person name="Wurch L.L."/>
        </authorList>
    </citation>
    <scope>NUCLEOTIDE SEQUENCE</scope>
</reference>
<proteinExistence type="predicted"/>
<dbReference type="GO" id="GO:0043625">
    <property type="term" value="C:delta DNA polymerase complex"/>
    <property type="evidence" value="ECO:0007669"/>
    <property type="project" value="InterPro"/>
</dbReference>
<dbReference type="Proteomes" id="UP000013827">
    <property type="component" value="Unassembled WGS sequence"/>
</dbReference>
<dbReference type="Gene3D" id="3.90.1030.20">
    <property type="entry name" value="DNA polymerase delta, p66 (Cdc27) subunit, wHTH domain"/>
    <property type="match status" value="1"/>
</dbReference>
<evidence type="ECO:0000313" key="6">
    <source>
        <dbReference type="EnsemblProtists" id="EOD40901"/>
    </source>
</evidence>
<keyword evidence="3" id="KW-0235">DNA replication</keyword>